<gene>
    <name evidence="2" type="ORF">EYF80_051404</name>
</gene>
<accession>A0A4Z2FB91</accession>
<dbReference type="Proteomes" id="UP000314294">
    <property type="component" value="Unassembled WGS sequence"/>
</dbReference>
<protein>
    <submittedName>
        <fullName evidence="2">Uncharacterized protein</fullName>
    </submittedName>
</protein>
<evidence type="ECO:0000313" key="2">
    <source>
        <dbReference type="EMBL" id="TNN38428.1"/>
    </source>
</evidence>
<dbReference type="EMBL" id="SRLO01001372">
    <property type="protein sequence ID" value="TNN38428.1"/>
    <property type="molecule type" value="Genomic_DNA"/>
</dbReference>
<feature type="region of interest" description="Disordered" evidence="1">
    <location>
        <begin position="17"/>
        <end position="46"/>
    </location>
</feature>
<feature type="compositionally biased region" description="Polar residues" evidence="1">
    <location>
        <begin position="20"/>
        <end position="32"/>
    </location>
</feature>
<evidence type="ECO:0000313" key="3">
    <source>
        <dbReference type="Proteomes" id="UP000314294"/>
    </source>
</evidence>
<reference evidence="2 3" key="1">
    <citation type="submission" date="2019-03" db="EMBL/GenBank/DDBJ databases">
        <title>First draft genome of Liparis tanakae, snailfish: a comprehensive survey of snailfish specific genes.</title>
        <authorList>
            <person name="Kim W."/>
            <person name="Song I."/>
            <person name="Jeong J.-H."/>
            <person name="Kim D."/>
            <person name="Kim S."/>
            <person name="Ryu S."/>
            <person name="Song J.Y."/>
            <person name="Lee S.K."/>
        </authorList>
    </citation>
    <scope>NUCLEOTIDE SEQUENCE [LARGE SCALE GENOMIC DNA]</scope>
    <source>
        <tissue evidence="2">Muscle</tissue>
    </source>
</reference>
<name>A0A4Z2FB91_9TELE</name>
<dbReference type="AlphaFoldDB" id="A0A4Z2FB91"/>
<keyword evidence="3" id="KW-1185">Reference proteome</keyword>
<evidence type="ECO:0000256" key="1">
    <source>
        <dbReference type="SAM" id="MobiDB-lite"/>
    </source>
</evidence>
<comment type="caution">
    <text evidence="2">The sequence shown here is derived from an EMBL/GenBank/DDBJ whole genome shotgun (WGS) entry which is preliminary data.</text>
</comment>
<organism evidence="2 3">
    <name type="scientific">Liparis tanakae</name>
    <name type="common">Tanaka's snailfish</name>
    <dbReference type="NCBI Taxonomy" id="230148"/>
    <lineage>
        <taxon>Eukaryota</taxon>
        <taxon>Metazoa</taxon>
        <taxon>Chordata</taxon>
        <taxon>Craniata</taxon>
        <taxon>Vertebrata</taxon>
        <taxon>Euteleostomi</taxon>
        <taxon>Actinopterygii</taxon>
        <taxon>Neopterygii</taxon>
        <taxon>Teleostei</taxon>
        <taxon>Neoteleostei</taxon>
        <taxon>Acanthomorphata</taxon>
        <taxon>Eupercaria</taxon>
        <taxon>Perciformes</taxon>
        <taxon>Cottioidei</taxon>
        <taxon>Cottales</taxon>
        <taxon>Liparidae</taxon>
        <taxon>Liparis</taxon>
    </lineage>
</organism>
<sequence length="82" mass="8983">MRLLLIEGQASHRKLDPWSSFRSHNNQTSRSAGVTRETRGKLLDSPAPRTELHRLVEAVRRKITGTAGIDSEGADATDNGST</sequence>
<proteinExistence type="predicted"/>